<dbReference type="AlphaFoldDB" id="A0A1W1BL73"/>
<accession>A0A1W1BL73</accession>
<sequence length="193" mass="21506">MFKILTTITLLFLFGCDAKTQKDETVKVSPKSTQKESNSSTIEKSLSFTLNTVDGKQLNISEIENGLKFEELKDKAIFIVFFGYRCPPCLREIPILIELTEKHKDLAIIAIEVQGYDNEELTAFGKRKGINYNLISSDGSMNFISYIQAKANWHGSIPFLLGLKRNGQVSIVHTGGVGKSALEGAYHDLINNK</sequence>
<feature type="domain" description="Thioredoxin" evidence="1">
    <location>
        <begin position="39"/>
        <end position="191"/>
    </location>
</feature>
<dbReference type="InterPro" id="IPR050553">
    <property type="entry name" value="Thioredoxin_ResA/DsbE_sf"/>
</dbReference>
<dbReference type="EMBL" id="FPHE01000052">
    <property type="protein sequence ID" value="SFV54245.1"/>
    <property type="molecule type" value="Genomic_DNA"/>
</dbReference>
<dbReference type="GO" id="GO:0016209">
    <property type="term" value="F:antioxidant activity"/>
    <property type="evidence" value="ECO:0007669"/>
    <property type="project" value="InterPro"/>
</dbReference>
<dbReference type="GO" id="GO:0016491">
    <property type="term" value="F:oxidoreductase activity"/>
    <property type="evidence" value="ECO:0007669"/>
    <property type="project" value="InterPro"/>
</dbReference>
<dbReference type="PROSITE" id="PS51352">
    <property type="entry name" value="THIOREDOXIN_2"/>
    <property type="match status" value="1"/>
</dbReference>
<organism evidence="2">
    <name type="scientific">hydrothermal vent metagenome</name>
    <dbReference type="NCBI Taxonomy" id="652676"/>
    <lineage>
        <taxon>unclassified sequences</taxon>
        <taxon>metagenomes</taxon>
        <taxon>ecological metagenomes</taxon>
    </lineage>
</organism>
<dbReference type="PANTHER" id="PTHR42852:SF17">
    <property type="entry name" value="THIOREDOXIN-LIKE PROTEIN HI_1115"/>
    <property type="match status" value="1"/>
</dbReference>
<name>A0A1W1BL73_9ZZZZ</name>
<dbReference type="PROSITE" id="PS51257">
    <property type="entry name" value="PROKAR_LIPOPROTEIN"/>
    <property type="match status" value="1"/>
</dbReference>
<dbReference type="SUPFAM" id="SSF52833">
    <property type="entry name" value="Thioredoxin-like"/>
    <property type="match status" value="1"/>
</dbReference>
<dbReference type="CDD" id="cd02966">
    <property type="entry name" value="TlpA_like_family"/>
    <property type="match status" value="1"/>
</dbReference>
<dbReference type="InterPro" id="IPR000866">
    <property type="entry name" value="AhpC/TSA"/>
</dbReference>
<dbReference type="Gene3D" id="3.40.30.10">
    <property type="entry name" value="Glutaredoxin"/>
    <property type="match status" value="1"/>
</dbReference>
<dbReference type="PANTHER" id="PTHR42852">
    <property type="entry name" value="THIOL:DISULFIDE INTERCHANGE PROTEIN DSBE"/>
    <property type="match status" value="1"/>
</dbReference>
<dbReference type="InterPro" id="IPR036249">
    <property type="entry name" value="Thioredoxin-like_sf"/>
</dbReference>
<evidence type="ECO:0000259" key="1">
    <source>
        <dbReference type="PROSITE" id="PS51352"/>
    </source>
</evidence>
<reference evidence="2" key="1">
    <citation type="submission" date="2016-10" db="EMBL/GenBank/DDBJ databases">
        <authorList>
            <person name="de Groot N.N."/>
        </authorList>
    </citation>
    <scope>NUCLEOTIDE SEQUENCE</scope>
</reference>
<evidence type="ECO:0000313" key="2">
    <source>
        <dbReference type="EMBL" id="SFV54245.1"/>
    </source>
</evidence>
<dbReference type="Pfam" id="PF00578">
    <property type="entry name" value="AhpC-TSA"/>
    <property type="match status" value="1"/>
</dbReference>
<gene>
    <name evidence="2" type="ORF">MNB_SV-12-896</name>
</gene>
<dbReference type="InterPro" id="IPR013766">
    <property type="entry name" value="Thioredoxin_domain"/>
</dbReference>
<proteinExistence type="predicted"/>
<protein>
    <submittedName>
        <fullName evidence="2">Thioredoxin</fullName>
    </submittedName>
</protein>